<dbReference type="EnsemblMetazoa" id="XM_003389237.3">
    <property type="protein sequence ID" value="XP_003389285.1"/>
    <property type="gene ID" value="LOC100631627"/>
</dbReference>
<evidence type="ECO:0000256" key="1">
    <source>
        <dbReference type="SAM" id="SignalP"/>
    </source>
</evidence>
<dbReference type="EnsemblMetazoa" id="Aqu2.1.21223_001">
    <property type="protein sequence ID" value="Aqu2.1.21223_001"/>
    <property type="gene ID" value="Aqu2.1.21223"/>
</dbReference>
<dbReference type="Pfam" id="PF00811">
    <property type="entry name" value="Ependymin"/>
    <property type="match status" value="1"/>
</dbReference>
<evidence type="ECO:0000313" key="3">
    <source>
        <dbReference type="Proteomes" id="UP000007879"/>
    </source>
</evidence>
<name>A0A1X7U0K0_AMPQE</name>
<sequence length="198" mass="21054">MKYFAVVVAALLFVAANPIKAAPACGTTPPQWTGYVYEISFADAKLALRISQANYDRNAKKLKISDVDVKESAQKTISLFDYSTGNSYVSVEGQCTKGNVTGDIPNFGVPSDATAEPGGAKYLGSSLPNLGVLVYEYYGSNSVDGDYYVTYTPVGDGTACVPILRSTLTVSPLKEAIIEYTNITTTLPSDPFSMPPGC</sequence>
<evidence type="ECO:0000313" key="2">
    <source>
        <dbReference type="EnsemblMetazoa" id="Aqu2.1.21223_001"/>
    </source>
</evidence>
<keyword evidence="1" id="KW-0732">Signal</keyword>
<dbReference type="GO" id="GO:0007160">
    <property type="term" value="P:cell-matrix adhesion"/>
    <property type="evidence" value="ECO:0007669"/>
    <property type="project" value="InterPro"/>
</dbReference>
<reference evidence="2" key="2">
    <citation type="submission" date="2017-05" db="UniProtKB">
        <authorList>
            <consortium name="EnsemblMetazoa"/>
        </authorList>
    </citation>
    <scope>IDENTIFICATION</scope>
</reference>
<proteinExistence type="predicted"/>
<gene>
    <name evidence="2" type="primary">100631627</name>
</gene>
<dbReference type="GO" id="GO:0005509">
    <property type="term" value="F:calcium ion binding"/>
    <property type="evidence" value="ECO:0007669"/>
    <property type="project" value="InterPro"/>
</dbReference>
<dbReference type="GO" id="GO:0005764">
    <property type="term" value="C:lysosome"/>
    <property type="evidence" value="ECO:0007669"/>
    <property type="project" value="TreeGrafter"/>
</dbReference>
<dbReference type="InParanoid" id="A0A1X7U0K0"/>
<feature type="chain" id="PRO_5010859910" evidence="1">
    <location>
        <begin position="22"/>
        <end position="198"/>
    </location>
</feature>
<organism evidence="2">
    <name type="scientific">Amphimedon queenslandica</name>
    <name type="common">Sponge</name>
    <dbReference type="NCBI Taxonomy" id="400682"/>
    <lineage>
        <taxon>Eukaryota</taxon>
        <taxon>Metazoa</taxon>
        <taxon>Porifera</taxon>
        <taxon>Demospongiae</taxon>
        <taxon>Heteroscleromorpha</taxon>
        <taxon>Haplosclerida</taxon>
        <taxon>Niphatidae</taxon>
        <taxon>Amphimedon</taxon>
    </lineage>
</organism>
<feature type="signal peptide" evidence="1">
    <location>
        <begin position="1"/>
        <end position="21"/>
    </location>
</feature>
<dbReference type="PANTHER" id="PTHR10697:SF1">
    <property type="entry name" value="MAMMALIAN EPENDYMIN-RELATED PROTEIN 1"/>
    <property type="match status" value="1"/>
</dbReference>
<accession>A0A1X7U0K0</accession>
<dbReference type="InterPro" id="IPR001299">
    <property type="entry name" value="Ependymin"/>
</dbReference>
<keyword evidence="3" id="KW-1185">Reference proteome</keyword>
<reference evidence="3" key="1">
    <citation type="journal article" date="2010" name="Nature">
        <title>The Amphimedon queenslandica genome and the evolution of animal complexity.</title>
        <authorList>
            <person name="Srivastava M."/>
            <person name="Simakov O."/>
            <person name="Chapman J."/>
            <person name="Fahey B."/>
            <person name="Gauthier M.E."/>
            <person name="Mitros T."/>
            <person name="Richards G.S."/>
            <person name="Conaco C."/>
            <person name="Dacre M."/>
            <person name="Hellsten U."/>
            <person name="Larroux C."/>
            <person name="Putnam N.H."/>
            <person name="Stanke M."/>
            <person name="Adamska M."/>
            <person name="Darling A."/>
            <person name="Degnan S.M."/>
            <person name="Oakley T.H."/>
            <person name="Plachetzki D.C."/>
            <person name="Zhai Y."/>
            <person name="Adamski M."/>
            <person name="Calcino A."/>
            <person name="Cummins S.F."/>
            <person name="Goodstein D.M."/>
            <person name="Harris C."/>
            <person name="Jackson D.J."/>
            <person name="Leys S.P."/>
            <person name="Shu S."/>
            <person name="Woodcroft B.J."/>
            <person name="Vervoort M."/>
            <person name="Kosik K.S."/>
            <person name="Manning G."/>
            <person name="Degnan B.M."/>
            <person name="Rokhsar D.S."/>
        </authorList>
    </citation>
    <scope>NUCLEOTIDE SEQUENCE [LARGE SCALE GENOMIC DNA]</scope>
</reference>
<dbReference type="Proteomes" id="UP000007879">
    <property type="component" value="Unassembled WGS sequence"/>
</dbReference>
<dbReference type="PANTHER" id="PTHR10697">
    <property type="entry name" value="MAMMALIAN EPENDYMIN-RELATED PROTEIN 1"/>
    <property type="match status" value="1"/>
</dbReference>
<dbReference type="OrthoDB" id="6084362at2759"/>
<dbReference type="KEGG" id="aqu:100631627"/>
<dbReference type="AlphaFoldDB" id="A0A1X7U0K0"/>
<dbReference type="GO" id="GO:0005576">
    <property type="term" value="C:extracellular region"/>
    <property type="evidence" value="ECO:0007669"/>
    <property type="project" value="InterPro"/>
</dbReference>
<protein>
    <submittedName>
        <fullName evidence="2">Uncharacterized protein</fullName>
    </submittedName>
</protein>